<feature type="transmembrane region" description="Helical" evidence="1">
    <location>
        <begin position="128"/>
        <end position="151"/>
    </location>
</feature>
<sequence length="175" mass="20126">MAKKILKRWMPDPAKIKAIPGFSFLGDILHDPNLFHLNRHSVSVGFFVGLFCALLPFPGQLFVGAVLAVILRCNLPISIALIWLSNPLTFGPIFFVTYNIGTWILGSPVHEFQLEMSWRWITEEVGKIWAPLFVGSILSGLVLGTLGYFSMQLFWRWHVIRNWERRKKERSKQES</sequence>
<dbReference type="InterPro" id="IPR018639">
    <property type="entry name" value="DUF2062"/>
</dbReference>
<feature type="transmembrane region" description="Helical" evidence="1">
    <location>
        <begin position="90"/>
        <end position="108"/>
    </location>
</feature>
<keyword evidence="1" id="KW-0472">Membrane</keyword>
<name>A0ABQ0AA17_9GAMM</name>
<evidence type="ECO:0000313" key="4">
    <source>
        <dbReference type="Proteomes" id="UP001465153"/>
    </source>
</evidence>
<reference evidence="3 4" key="1">
    <citation type="submission" date="2024-04" db="EMBL/GenBank/DDBJ databases">
        <title>Draft genome sequence of Sessilibacter corallicola NBRC 116591.</title>
        <authorList>
            <person name="Miyakawa T."/>
            <person name="Kusuya Y."/>
            <person name="Miura T."/>
        </authorList>
    </citation>
    <scope>NUCLEOTIDE SEQUENCE [LARGE SCALE GENOMIC DNA]</scope>
    <source>
        <strain evidence="3 4">KU-00831-HH</strain>
    </source>
</reference>
<keyword evidence="4" id="KW-1185">Reference proteome</keyword>
<dbReference type="PANTHER" id="PTHR40547">
    <property type="entry name" value="SLL0298 PROTEIN"/>
    <property type="match status" value="1"/>
</dbReference>
<keyword evidence="1" id="KW-0812">Transmembrane</keyword>
<proteinExistence type="predicted"/>
<evidence type="ECO:0000256" key="1">
    <source>
        <dbReference type="SAM" id="Phobius"/>
    </source>
</evidence>
<feature type="domain" description="DUF2062" evidence="2">
    <location>
        <begin position="24"/>
        <end position="164"/>
    </location>
</feature>
<organism evidence="3 4">
    <name type="scientific">Sessilibacter corallicola</name>
    <dbReference type="NCBI Taxonomy" id="2904075"/>
    <lineage>
        <taxon>Bacteria</taxon>
        <taxon>Pseudomonadati</taxon>
        <taxon>Pseudomonadota</taxon>
        <taxon>Gammaproteobacteria</taxon>
        <taxon>Cellvibrionales</taxon>
        <taxon>Cellvibrionaceae</taxon>
        <taxon>Sessilibacter</taxon>
    </lineage>
</organism>
<evidence type="ECO:0000259" key="2">
    <source>
        <dbReference type="Pfam" id="PF09835"/>
    </source>
</evidence>
<accession>A0ABQ0AA17</accession>
<evidence type="ECO:0000313" key="3">
    <source>
        <dbReference type="EMBL" id="GAA6168491.1"/>
    </source>
</evidence>
<gene>
    <name evidence="3" type="ORF">NBRC116591_23020</name>
</gene>
<dbReference type="Proteomes" id="UP001465153">
    <property type="component" value="Unassembled WGS sequence"/>
</dbReference>
<dbReference type="PANTHER" id="PTHR40547:SF1">
    <property type="entry name" value="SLL0298 PROTEIN"/>
    <property type="match status" value="1"/>
</dbReference>
<dbReference type="RefSeq" id="WP_233089262.1">
    <property type="nucleotide sequence ID" value="NZ_BAABWN010000007.1"/>
</dbReference>
<protein>
    <submittedName>
        <fullName evidence="3">DUF2062 domain-containing protein</fullName>
    </submittedName>
</protein>
<dbReference type="Pfam" id="PF09835">
    <property type="entry name" value="DUF2062"/>
    <property type="match status" value="1"/>
</dbReference>
<comment type="caution">
    <text evidence="3">The sequence shown here is derived from an EMBL/GenBank/DDBJ whole genome shotgun (WGS) entry which is preliminary data.</text>
</comment>
<dbReference type="EMBL" id="BAABWN010000007">
    <property type="protein sequence ID" value="GAA6168491.1"/>
    <property type="molecule type" value="Genomic_DNA"/>
</dbReference>
<keyword evidence="1" id="KW-1133">Transmembrane helix</keyword>